<evidence type="ECO:0000259" key="3">
    <source>
        <dbReference type="PROSITE" id="PS51468"/>
    </source>
</evidence>
<feature type="signal peptide" evidence="1">
    <location>
        <begin position="1"/>
        <end position="20"/>
    </location>
</feature>
<dbReference type="PANTHER" id="PTHR10338:SF108">
    <property type="entry name" value="INTER-ALPHA-TRYPSIN INHIBITOR HEAVY CHAIN H4-LIKE PROTEIN"/>
    <property type="match status" value="1"/>
</dbReference>
<dbReference type="SMART" id="SM00327">
    <property type="entry name" value="VWA"/>
    <property type="match status" value="1"/>
</dbReference>
<dbReference type="InterPro" id="IPR036465">
    <property type="entry name" value="vWFA_dom_sf"/>
</dbReference>
<proteinExistence type="predicted"/>
<evidence type="ECO:0000259" key="2">
    <source>
        <dbReference type="PROSITE" id="PS50234"/>
    </source>
</evidence>
<dbReference type="InterPro" id="IPR013694">
    <property type="entry name" value="VIT"/>
</dbReference>
<feature type="chain" id="PRO_5005582726" description="VWFA domain-containing protein" evidence="1">
    <location>
        <begin position="21"/>
        <end position="618"/>
    </location>
</feature>
<dbReference type="PANTHER" id="PTHR10338">
    <property type="entry name" value="INTER-ALPHA-TRYPSIN INHIBITOR HEAVY CHAIN FAMILY MEMBER"/>
    <property type="match status" value="1"/>
</dbReference>
<gene>
    <name evidence="4" type="ORF">OCBIM_22001744mg</name>
</gene>
<dbReference type="OrthoDB" id="299997at2759"/>
<dbReference type="Gene3D" id="3.40.50.410">
    <property type="entry name" value="von Willebrand factor, type A domain"/>
    <property type="match status" value="1"/>
</dbReference>
<protein>
    <recommendedName>
        <fullName evidence="5">VWFA domain-containing protein</fullName>
    </recommendedName>
</protein>
<sequence>MAPRLLFVIFSTAFYLGITANEEPIHKPSLKSLHVISDIKYRFATTLISMKYYNPFNSSVSADLHVNMPRRSFISNFSMEIDGHVTVGEVKEKSVAKDIYENSVEKGQSAGSIEVKHRFANTFHISVNVEPQKYIVYNLTYQELLTRENNKYRHVIHLSNGEIIDDFLVEIFIREPQNIIDVLVPEITDDKLTDIAVDKELDSASIEYISSREVYIKYNPSRKQQQEISEKHGVAGLLRVEYDVNRQNNSNLIYAVDGYFVHFFTSDSMPNLPKYIIFMLDVSGSMYGPKIEQLKKAMENILDQLDPELDKFLIGNFSSDVSWMKEEFLMANNLNKELGKKYIKSLQDGGRTNINAALLQSIDKHKPALNPTKKSIIVFLTDGDPTEDVTNFEHIKKNVRESNQDISLFTLCFGGDCDSKFLRELATENGGFNRKIYLDADSKLQIENLYKEISNIVLKDITFVYLDVAVKTSSTSFSNYFKGSELVVSGVLPQEYRPTINVSFAMTNCWGFNNEILELKLYGDDFTIYDDRFSEDSSLTSIQSLSEITEKTYVYLTLKQLLMEDRKEEEVRHAILTLALKYNFVTPLTSMVVTKYKVNEELFEEGNFIIHTTLMTSS</sequence>
<dbReference type="InterPro" id="IPR050934">
    <property type="entry name" value="ITIH"/>
</dbReference>
<keyword evidence="1" id="KW-0732">Signal</keyword>
<feature type="domain" description="VWFA" evidence="2">
    <location>
        <begin position="275"/>
        <end position="453"/>
    </location>
</feature>
<dbReference type="InterPro" id="IPR002035">
    <property type="entry name" value="VWF_A"/>
</dbReference>
<dbReference type="PROSITE" id="PS50234">
    <property type="entry name" value="VWFA"/>
    <property type="match status" value="1"/>
</dbReference>
<accession>A0A0L8G3A3</accession>
<dbReference type="Pfam" id="PF08487">
    <property type="entry name" value="VIT"/>
    <property type="match status" value="1"/>
</dbReference>
<dbReference type="Pfam" id="PF00092">
    <property type="entry name" value="VWA"/>
    <property type="match status" value="1"/>
</dbReference>
<dbReference type="SMART" id="SM00609">
    <property type="entry name" value="VIT"/>
    <property type="match status" value="1"/>
</dbReference>
<evidence type="ECO:0000256" key="1">
    <source>
        <dbReference type="SAM" id="SignalP"/>
    </source>
</evidence>
<dbReference type="PROSITE" id="PS51468">
    <property type="entry name" value="VIT"/>
    <property type="match status" value="1"/>
</dbReference>
<dbReference type="AlphaFoldDB" id="A0A0L8G3A3"/>
<feature type="domain" description="VIT" evidence="3">
    <location>
        <begin position="14"/>
        <end position="143"/>
    </location>
</feature>
<name>A0A0L8G3A3_OCTBM</name>
<evidence type="ECO:0000313" key="4">
    <source>
        <dbReference type="EMBL" id="KOF71060.1"/>
    </source>
</evidence>
<evidence type="ECO:0008006" key="5">
    <source>
        <dbReference type="Google" id="ProtNLM"/>
    </source>
</evidence>
<reference evidence="4" key="1">
    <citation type="submission" date="2015-07" db="EMBL/GenBank/DDBJ databases">
        <title>MeaNS - Measles Nucleotide Surveillance Program.</title>
        <authorList>
            <person name="Tran T."/>
            <person name="Druce J."/>
        </authorList>
    </citation>
    <scope>NUCLEOTIDE SEQUENCE</scope>
    <source>
        <strain evidence="4">UCB-OBI-ISO-001</strain>
        <tissue evidence="4">Gonad</tissue>
    </source>
</reference>
<dbReference type="SUPFAM" id="SSF53300">
    <property type="entry name" value="vWA-like"/>
    <property type="match status" value="1"/>
</dbReference>
<organism evidence="4">
    <name type="scientific">Octopus bimaculoides</name>
    <name type="common">California two-spotted octopus</name>
    <dbReference type="NCBI Taxonomy" id="37653"/>
    <lineage>
        <taxon>Eukaryota</taxon>
        <taxon>Metazoa</taxon>
        <taxon>Spiralia</taxon>
        <taxon>Lophotrochozoa</taxon>
        <taxon>Mollusca</taxon>
        <taxon>Cephalopoda</taxon>
        <taxon>Coleoidea</taxon>
        <taxon>Octopodiformes</taxon>
        <taxon>Octopoda</taxon>
        <taxon>Incirrata</taxon>
        <taxon>Octopodidae</taxon>
        <taxon>Octopus</taxon>
    </lineage>
</organism>
<dbReference type="EMBL" id="KQ424399">
    <property type="protein sequence ID" value="KOF71060.1"/>
    <property type="molecule type" value="Genomic_DNA"/>
</dbReference>